<dbReference type="EMBL" id="MHRF01000005">
    <property type="protein sequence ID" value="OHA18498.1"/>
    <property type="molecule type" value="Genomic_DNA"/>
</dbReference>
<dbReference type="AlphaFoldDB" id="A0A1G2M3Q1"/>
<name>A0A1G2M3Q1_9BACT</name>
<dbReference type="InterPro" id="IPR029068">
    <property type="entry name" value="Glyas_Bleomycin-R_OHBP_Dase"/>
</dbReference>
<dbReference type="PROSITE" id="PS51819">
    <property type="entry name" value="VOC"/>
    <property type="match status" value="1"/>
</dbReference>
<dbReference type="CDD" id="cd06587">
    <property type="entry name" value="VOC"/>
    <property type="match status" value="1"/>
</dbReference>
<evidence type="ECO:0000313" key="3">
    <source>
        <dbReference type="Proteomes" id="UP000178873"/>
    </source>
</evidence>
<accession>A0A1G2M3Q1</accession>
<dbReference type="InterPro" id="IPR037523">
    <property type="entry name" value="VOC_core"/>
</dbReference>
<evidence type="ECO:0000259" key="1">
    <source>
        <dbReference type="PROSITE" id="PS51819"/>
    </source>
</evidence>
<feature type="domain" description="VOC" evidence="1">
    <location>
        <begin position="4"/>
        <end position="122"/>
    </location>
</feature>
<protein>
    <recommendedName>
        <fullName evidence="1">VOC domain-containing protein</fullName>
    </recommendedName>
</protein>
<comment type="caution">
    <text evidence="2">The sequence shown here is derived from an EMBL/GenBank/DDBJ whole genome shotgun (WGS) entry which is preliminary data.</text>
</comment>
<organism evidence="2 3">
    <name type="scientific">Candidatus Taylorbacteria bacterium RIFCSPHIGHO2_01_FULL_46_22b</name>
    <dbReference type="NCBI Taxonomy" id="1802301"/>
    <lineage>
        <taxon>Bacteria</taxon>
        <taxon>Candidatus Tayloriibacteriota</taxon>
    </lineage>
</organism>
<dbReference type="Proteomes" id="UP000178873">
    <property type="component" value="Unassembled WGS sequence"/>
</dbReference>
<dbReference type="Gene3D" id="3.10.180.10">
    <property type="entry name" value="2,3-Dihydroxybiphenyl 1,2-Dioxygenase, domain 1"/>
    <property type="match status" value="1"/>
</dbReference>
<dbReference type="STRING" id="1802301.A2664_00960"/>
<evidence type="ECO:0000313" key="2">
    <source>
        <dbReference type="EMBL" id="OHA18498.1"/>
    </source>
</evidence>
<gene>
    <name evidence="2" type="ORF">A2664_00960</name>
</gene>
<dbReference type="Pfam" id="PF00903">
    <property type="entry name" value="Glyoxalase"/>
    <property type="match status" value="1"/>
</dbReference>
<proteinExistence type="predicted"/>
<sequence length="122" mass="13736">MFTPTKLVVDIRVQDLGRAVAFYRDILGFPLLRHEQTWASFLVVGAEIHLYVYGGTTTGLEFRVSDIEDAVTTLKRKSVVFLDNFVGEKPQKISPAGVMYFNWGKGAYFNDSEGNRLALVED</sequence>
<dbReference type="SUPFAM" id="SSF54593">
    <property type="entry name" value="Glyoxalase/Bleomycin resistance protein/Dihydroxybiphenyl dioxygenase"/>
    <property type="match status" value="1"/>
</dbReference>
<reference evidence="2 3" key="1">
    <citation type="journal article" date="2016" name="Nat. Commun.">
        <title>Thousands of microbial genomes shed light on interconnected biogeochemical processes in an aquifer system.</title>
        <authorList>
            <person name="Anantharaman K."/>
            <person name="Brown C.T."/>
            <person name="Hug L.A."/>
            <person name="Sharon I."/>
            <person name="Castelle C.J."/>
            <person name="Probst A.J."/>
            <person name="Thomas B.C."/>
            <person name="Singh A."/>
            <person name="Wilkins M.J."/>
            <person name="Karaoz U."/>
            <person name="Brodie E.L."/>
            <person name="Williams K.H."/>
            <person name="Hubbard S.S."/>
            <person name="Banfield J.F."/>
        </authorList>
    </citation>
    <scope>NUCLEOTIDE SEQUENCE [LARGE SCALE GENOMIC DNA]</scope>
</reference>
<dbReference type="InterPro" id="IPR004360">
    <property type="entry name" value="Glyas_Fos-R_dOase_dom"/>
</dbReference>